<dbReference type="AlphaFoldDB" id="A0A806KLU2"/>
<evidence type="ECO:0000313" key="2">
    <source>
        <dbReference type="EMBL" id="AGS52831.1"/>
    </source>
</evidence>
<proteinExistence type="predicted"/>
<dbReference type="EMBL" id="JQ844213">
    <property type="protein sequence ID" value="AGS52831.1"/>
    <property type="molecule type" value="Genomic_DNA"/>
</dbReference>
<dbReference type="Gene3D" id="3.30.460.10">
    <property type="entry name" value="Beta Polymerase, domain 2"/>
    <property type="match status" value="1"/>
</dbReference>
<dbReference type="Pfam" id="PF18765">
    <property type="entry name" value="Polbeta"/>
    <property type="match status" value="1"/>
</dbReference>
<dbReference type="PANTHER" id="PTHR33933:SF1">
    <property type="entry name" value="PROTEIN ADENYLYLTRANSFERASE MNTA-RELATED"/>
    <property type="match status" value="1"/>
</dbReference>
<protein>
    <submittedName>
        <fullName evidence="2">DNA polymerase, beta-like region</fullName>
    </submittedName>
</protein>
<accession>A0A806KLU2</accession>
<feature type="domain" description="Polymerase beta nucleotidyltransferase" evidence="1">
    <location>
        <begin position="14"/>
        <end position="82"/>
    </location>
</feature>
<name>A0A806KLU2_9BACT</name>
<dbReference type="SUPFAM" id="SSF81301">
    <property type="entry name" value="Nucleotidyltransferase"/>
    <property type="match status" value="1"/>
</dbReference>
<reference evidence="2" key="1">
    <citation type="submission" date="2012-03" db="EMBL/GenBank/DDBJ databases">
        <title>Functional metagenomics reveals considerable lignocellulase gene clusters in the gut microbiome of a wood-feeding higher termite.</title>
        <authorList>
            <person name="Liu N."/>
        </authorList>
    </citation>
    <scope>NUCLEOTIDE SEQUENCE</scope>
</reference>
<sequence length="111" mass="12509">MIGANMIKDLPVMEQIVSLVTSLVTPEKIILFGSYARKENRQTSDIDIMILVKNLQNERAVTGKLYKALLKSDISIPVDFLAADYDRYNSLKNKPGYIYKTIASEGYVLYG</sequence>
<dbReference type="InterPro" id="IPR052548">
    <property type="entry name" value="Type_VII_TA_antitoxin"/>
</dbReference>
<dbReference type="InterPro" id="IPR041633">
    <property type="entry name" value="Polbeta"/>
</dbReference>
<organism evidence="2">
    <name type="scientific">uncultured bacterium contig00009</name>
    <dbReference type="NCBI Taxonomy" id="1181501"/>
    <lineage>
        <taxon>Bacteria</taxon>
        <taxon>environmental samples</taxon>
    </lineage>
</organism>
<dbReference type="PANTHER" id="PTHR33933">
    <property type="entry name" value="NUCLEOTIDYLTRANSFERASE"/>
    <property type="match status" value="1"/>
</dbReference>
<evidence type="ECO:0000259" key="1">
    <source>
        <dbReference type="Pfam" id="PF18765"/>
    </source>
</evidence>
<dbReference type="InterPro" id="IPR043519">
    <property type="entry name" value="NT_sf"/>
</dbReference>
<dbReference type="CDD" id="cd05403">
    <property type="entry name" value="NT_KNTase_like"/>
    <property type="match status" value="1"/>
</dbReference>